<proteinExistence type="inferred from homology"/>
<organism evidence="8 9">
    <name type="scientific">Planomonospora alba</name>
    <dbReference type="NCBI Taxonomy" id="161354"/>
    <lineage>
        <taxon>Bacteria</taxon>
        <taxon>Bacillati</taxon>
        <taxon>Actinomycetota</taxon>
        <taxon>Actinomycetes</taxon>
        <taxon>Streptosporangiales</taxon>
        <taxon>Streptosporangiaceae</taxon>
        <taxon>Planomonospora</taxon>
    </lineage>
</organism>
<dbReference type="NCBIfam" id="TIGR03500">
    <property type="entry name" value="FliO_TIGR"/>
    <property type="match status" value="1"/>
</dbReference>
<dbReference type="Proteomes" id="UP001500320">
    <property type="component" value="Unassembled WGS sequence"/>
</dbReference>
<dbReference type="Pfam" id="PF04347">
    <property type="entry name" value="FliO"/>
    <property type="match status" value="1"/>
</dbReference>
<reference evidence="9" key="2">
    <citation type="journal article" date="2019" name="Int. J. Syst. Evol. Microbiol.">
        <title>The Global Catalogue of Microorganisms (GCM) 10K type strain sequencing project: providing services to taxonomists for standard genome sequencing and annotation.</title>
        <authorList>
            <consortium name="The Broad Institute Genomics Platform"/>
            <consortium name="The Broad Institute Genome Sequencing Center for Infectious Disease"/>
            <person name="Wu L."/>
            <person name="Ma J."/>
        </authorList>
    </citation>
    <scope>NUCLEOTIDE SEQUENCE [LARGE SCALE GENOMIC DNA]</scope>
    <source>
        <strain evidence="9">JCM 9373</strain>
    </source>
</reference>
<dbReference type="RefSeq" id="WP_344862792.1">
    <property type="nucleotide sequence ID" value="NZ_BAAAUT010000039.1"/>
</dbReference>
<reference evidence="8" key="1">
    <citation type="journal article" date="2014" name="Int. J. Syst. Evol. Microbiol.">
        <title>Complete genome of a new Firmicutes species belonging to the dominant human colonic microbiota ('Ruminococcus bicirculans') reveals two chromosomes and a selective capacity to utilize plant glucans.</title>
        <authorList>
            <consortium name="NISC Comparative Sequencing Program"/>
            <person name="Wegmann U."/>
            <person name="Louis P."/>
            <person name="Goesmann A."/>
            <person name="Henrissat B."/>
            <person name="Duncan S.H."/>
            <person name="Flint H.J."/>
        </authorList>
    </citation>
    <scope>NUCLEOTIDE SEQUENCE</scope>
    <source>
        <strain evidence="8">JCM 9373</strain>
    </source>
</reference>
<evidence type="ECO:0000313" key="9">
    <source>
        <dbReference type="Proteomes" id="UP001500320"/>
    </source>
</evidence>
<accession>A0ABP6NJ52</accession>
<dbReference type="EMBL" id="BAAAUT010000039">
    <property type="protein sequence ID" value="GAA3149666.1"/>
    <property type="molecule type" value="Genomic_DNA"/>
</dbReference>
<feature type="transmembrane region" description="Helical" evidence="5">
    <location>
        <begin position="6"/>
        <end position="23"/>
    </location>
</feature>
<keyword evidence="2 5" id="KW-0812">Transmembrane</keyword>
<feature type="region of interest" description="Disordered" evidence="6">
    <location>
        <begin position="104"/>
        <end position="128"/>
    </location>
</feature>
<keyword evidence="4 5" id="KW-0472">Membrane</keyword>
<evidence type="ECO:0000256" key="2">
    <source>
        <dbReference type="ARBA" id="ARBA00022692"/>
    </source>
</evidence>
<keyword evidence="3 5" id="KW-1133">Transmembrane helix</keyword>
<evidence type="ECO:0000256" key="6">
    <source>
        <dbReference type="SAM" id="MobiDB-lite"/>
    </source>
</evidence>
<dbReference type="EMBL" id="BAAAUT010000039">
    <property type="protein sequence ID" value="GAA3149975.1"/>
    <property type="molecule type" value="Genomic_DNA"/>
</dbReference>
<sequence length="184" mass="18771">MIETVLRITFSLLVVLLLVWGLSKMARKPLSGRGAGVLSVLARQQLSRNSSVAVVRVTDRALVLGVTDGQVTLLAEADLAAVERYGEQAEERVPVSLPVALPSADSSPVDGGAAGQGPRPGIGSLPRSLAALRPGARPAVKAGVKAGADGGGPAAPGTLAGSALSPQTWKTALELLRERTARNS</sequence>
<comment type="subcellular location">
    <subcellularLocation>
        <location evidence="5">Cell membrane</location>
    </subcellularLocation>
    <subcellularLocation>
        <location evidence="5">Bacterial flagellum basal body</location>
    </subcellularLocation>
</comment>
<evidence type="ECO:0000256" key="4">
    <source>
        <dbReference type="ARBA" id="ARBA00023136"/>
    </source>
</evidence>
<feature type="region of interest" description="Disordered" evidence="6">
    <location>
        <begin position="140"/>
        <end position="163"/>
    </location>
</feature>
<comment type="caution">
    <text evidence="8">The sequence shown here is derived from an EMBL/GenBank/DDBJ whole genome shotgun (WGS) entry which is preliminary data.</text>
</comment>
<dbReference type="InterPro" id="IPR022781">
    <property type="entry name" value="Flagellar_biosynth_FliO"/>
</dbReference>
<protein>
    <recommendedName>
        <fullName evidence="5">Flagellar protein</fullName>
    </recommendedName>
</protein>
<name>A0ABP6NJ52_9ACTN</name>
<keyword evidence="5" id="KW-0975">Bacterial flagellum</keyword>
<evidence type="ECO:0000313" key="7">
    <source>
        <dbReference type="EMBL" id="GAA3149666.1"/>
    </source>
</evidence>
<evidence type="ECO:0000313" key="8">
    <source>
        <dbReference type="EMBL" id="GAA3149975.1"/>
    </source>
</evidence>
<reference evidence="8" key="3">
    <citation type="submission" date="2023-12" db="EMBL/GenBank/DDBJ databases">
        <authorList>
            <person name="Sun Q."/>
            <person name="Inoue M."/>
        </authorList>
    </citation>
    <scope>NUCLEOTIDE SEQUENCE</scope>
    <source>
        <strain evidence="8">JCM 9373</strain>
    </source>
</reference>
<evidence type="ECO:0000256" key="1">
    <source>
        <dbReference type="ARBA" id="ARBA00022475"/>
    </source>
</evidence>
<keyword evidence="9" id="KW-1185">Reference proteome</keyword>
<comment type="similarity">
    <text evidence="5">Belongs to the FliO/MopB family.</text>
</comment>
<evidence type="ECO:0000256" key="5">
    <source>
        <dbReference type="RuleBase" id="RU362064"/>
    </source>
</evidence>
<keyword evidence="1 5" id="KW-1003">Cell membrane</keyword>
<gene>
    <name evidence="7" type="ORF">GCM10010466_45770</name>
    <name evidence="8" type="ORF">GCM10010466_46330</name>
</gene>
<evidence type="ECO:0000256" key="3">
    <source>
        <dbReference type="ARBA" id="ARBA00022989"/>
    </source>
</evidence>